<dbReference type="GO" id="GO:0004659">
    <property type="term" value="F:prenyltransferase activity"/>
    <property type="evidence" value="ECO:0007669"/>
    <property type="project" value="TreeGrafter"/>
</dbReference>
<dbReference type="PANTHER" id="PTHR40627:SF4">
    <property type="entry name" value="PRENYLTRANSFERASE ASQH1-RELATED"/>
    <property type="match status" value="1"/>
</dbReference>
<name>S8BHT1_PENO1</name>
<dbReference type="Proteomes" id="UP000019376">
    <property type="component" value="Unassembled WGS sequence"/>
</dbReference>
<dbReference type="EMBL" id="KB644415">
    <property type="protein sequence ID" value="EPS34777.1"/>
    <property type="molecule type" value="Genomic_DNA"/>
</dbReference>
<dbReference type="STRING" id="933388.S8BHT1"/>
<evidence type="ECO:0000256" key="2">
    <source>
        <dbReference type="ARBA" id="ARBA00010209"/>
    </source>
</evidence>
<dbReference type="HOGENOM" id="CLU_2250996_0_0_1"/>
<accession>S8BHT1</accession>
<evidence type="ECO:0000256" key="3">
    <source>
        <dbReference type="ARBA" id="ARBA00022679"/>
    </source>
</evidence>
<gene>
    <name evidence="4" type="ORF">PDE_09741</name>
</gene>
<keyword evidence="3" id="KW-0808">Transferase</keyword>
<dbReference type="Pfam" id="PF11991">
    <property type="entry name" value="Trp_DMAT"/>
    <property type="match status" value="1"/>
</dbReference>
<sequence length="104" mass="11760">MLALATQPLIETTPPLKVRNSLVKKCLPHAENKDVQFWWNLTGYHLAVMIDAAGYSIEKQYEVLLFHYHWIVSNFGTFDMSLHDSGKLMLTRLQGTPIGTGTKA</sequence>
<dbReference type="PANTHER" id="PTHR40627">
    <property type="entry name" value="INDOLE PRENYLTRANSFERASE TDIB-RELATED"/>
    <property type="match status" value="1"/>
</dbReference>
<dbReference type="OrthoDB" id="3354387at2759"/>
<dbReference type="PhylomeDB" id="S8BHT1"/>
<dbReference type="InterPro" id="IPR017795">
    <property type="entry name" value="ABBA_NscD-like"/>
</dbReference>
<proteinExistence type="inferred from homology"/>
<organism evidence="4 5">
    <name type="scientific">Penicillium oxalicum (strain 114-2 / CGMCC 5302)</name>
    <name type="common">Penicillium decumbens</name>
    <dbReference type="NCBI Taxonomy" id="933388"/>
    <lineage>
        <taxon>Eukaryota</taxon>
        <taxon>Fungi</taxon>
        <taxon>Dikarya</taxon>
        <taxon>Ascomycota</taxon>
        <taxon>Pezizomycotina</taxon>
        <taxon>Eurotiomycetes</taxon>
        <taxon>Eurotiomycetidae</taxon>
        <taxon>Eurotiales</taxon>
        <taxon>Aspergillaceae</taxon>
        <taxon>Penicillium</taxon>
    </lineage>
</organism>
<keyword evidence="5" id="KW-1185">Reference proteome</keyword>
<protein>
    <submittedName>
        <fullName evidence="4">Uncharacterized protein</fullName>
    </submittedName>
</protein>
<evidence type="ECO:0000313" key="5">
    <source>
        <dbReference type="Proteomes" id="UP000019376"/>
    </source>
</evidence>
<reference evidence="4 5" key="1">
    <citation type="journal article" date="2013" name="PLoS ONE">
        <title>Genomic and secretomic analyses reveal unique features of the lignocellulolytic enzyme system of Penicillium decumbens.</title>
        <authorList>
            <person name="Liu G."/>
            <person name="Zhang L."/>
            <person name="Wei X."/>
            <person name="Zou G."/>
            <person name="Qin Y."/>
            <person name="Ma L."/>
            <person name="Li J."/>
            <person name="Zheng H."/>
            <person name="Wang S."/>
            <person name="Wang C."/>
            <person name="Xun L."/>
            <person name="Zhao G.-P."/>
            <person name="Zhou Z."/>
            <person name="Qu Y."/>
        </authorList>
    </citation>
    <scope>NUCLEOTIDE SEQUENCE [LARGE SCALE GENOMIC DNA]</scope>
    <source>
        <strain evidence="5">114-2 / CGMCC 5302</strain>
    </source>
</reference>
<comment type="similarity">
    <text evidence="2">Belongs to the tryptophan dimethylallyltransferase family.</text>
</comment>
<dbReference type="AlphaFoldDB" id="S8BHT1"/>
<dbReference type="GO" id="GO:0009820">
    <property type="term" value="P:alkaloid metabolic process"/>
    <property type="evidence" value="ECO:0007669"/>
    <property type="project" value="InterPro"/>
</dbReference>
<comment type="pathway">
    <text evidence="1">Secondary metabolite biosynthesis.</text>
</comment>
<evidence type="ECO:0000313" key="4">
    <source>
        <dbReference type="EMBL" id="EPS34777.1"/>
    </source>
</evidence>
<evidence type="ECO:0000256" key="1">
    <source>
        <dbReference type="ARBA" id="ARBA00005179"/>
    </source>
</evidence>